<evidence type="ECO:0000313" key="2">
    <source>
        <dbReference type="EMBL" id="KAK5624712.1"/>
    </source>
</evidence>
<sequence>MKSQKYNEETGQWEKTWGFNKDGRIDRKEKGMVQQDWLVEVDEEKEREEKEARRKAAKGKQK</sequence>
<comment type="caution">
    <text evidence="2">The sequence shown here is derived from an EMBL/GenBank/DDBJ whole genome shotgun (WGS) entry which is preliminary data.</text>
</comment>
<dbReference type="AlphaFoldDB" id="A0AAN7Z0P0"/>
<accession>A0AAN7Z0P0</accession>
<dbReference type="EMBL" id="JAWHQM010000001">
    <property type="protein sequence ID" value="KAK5624712.1"/>
    <property type="molecule type" value="Genomic_DNA"/>
</dbReference>
<dbReference type="Proteomes" id="UP001305414">
    <property type="component" value="Unassembled WGS sequence"/>
</dbReference>
<evidence type="ECO:0000313" key="3">
    <source>
        <dbReference type="Proteomes" id="UP001305414"/>
    </source>
</evidence>
<name>A0AAN7Z0P0_9PEZI</name>
<gene>
    <name evidence="2" type="ORF">RRF57_000428</name>
</gene>
<organism evidence="2 3">
    <name type="scientific">Xylaria bambusicola</name>
    <dbReference type="NCBI Taxonomy" id="326684"/>
    <lineage>
        <taxon>Eukaryota</taxon>
        <taxon>Fungi</taxon>
        <taxon>Dikarya</taxon>
        <taxon>Ascomycota</taxon>
        <taxon>Pezizomycotina</taxon>
        <taxon>Sordariomycetes</taxon>
        <taxon>Xylariomycetidae</taxon>
        <taxon>Xylariales</taxon>
        <taxon>Xylariaceae</taxon>
        <taxon>Xylaria</taxon>
    </lineage>
</organism>
<evidence type="ECO:0000256" key="1">
    <source>
        <dbReference type="SAM" id="MobiDB-lite"/>
    </source>
</evidence>
<feature type="region of interest" description="Disordered" evidence="1">
    <location>
        <begin position="43"/>
        <end position="62"/>
    </location>
</feature>
<protein>
    <submittedName>
        <fullName evidence="2">Uncharacterized protein</fullName>
    </submittedName>
</protein>
<keyword evidence="3" id="KW-1185">Reference proteome</keyword>
<reference evidence="2 3" key="1">
    <citation type="submission" date="2023-10" db="EMBL/GenBank/DDBJ databases">
        <title>Draft genome sequence of Xylaria bambusicola isolate GMP-LS, the root and basal stem rot pathogen of sugarcane in Indonesia.</title>
        <authorList>
            <person name="Selvaraj P."/>
            <person name="Muralishankar V."/>
            <person name="Muruganantham S."/>
            <person name="Sp S."/>
            <person name="Haryani S."/>
            <person name="Lau K.J.X."/>
            <person name="Naqvi N.I."/>
        </authorList>
    </citation>
    <scope>NUCLEOTIDE SEQUENCE [LARGE SCALE GENOMIC DNA]</scope>
    <source>
        <strain evidence="2">GMP-LS</strain>
    </source>
</reference>
<proteinExistence type="predicted"/>